<feature type="transmembrane region" description="Helical" evidence="13">
    <location>
        <begin position="450"/>
        <end position="475"/>
    </location>
</feature>
<sequence length="899" mass="97958">MPTFLLRRLLFLFLTSFLLTFAVGQNLSSAVDLAALFRLRASLGLRARDWPRRADPCSSWAGVGCDTSGRVVSLNLYGLRRTRLGRRNPRFAVEGIQNLTRLVSFNATGFSLPGSIPNWFGSRLPPSIAVVDLRRASVSGDIPYILAGGLTVLSFAENSITGNIPPTLGQLRNLSVLDLSRNALSGDIPVALIGLGSLSYLDLSSNFLTGTVPSEIGALRQLKTLILANNSLTGSIPRELGNLSSLVTLDLGFNSLSGALSRGLNKLRSLRNLNLGSNLFSGSIGVGLFSSIKQLELITLSRNNLSGELPDSLWSLSKLRFFDVAYNNFTGSLPELSAIKANGFSGGSFNVSHNLLYGSISSGFAILLSTFNYVDLSDNYLQGSVPHNSASSNLSVKSNCFQNASNQRSQADCQEFYKERGITYDGSGNPISPPPSSSSSSSKSKNTWKYIVAAVVGGTALLVFLVVCLLLCFCWRRSHSSDQREVIPHAAPSAPEGGKEPLPSVGVNLPAVGEVFTFVQLAHATSDFGEGNLIKHGKSGDLYQGVLENGSHVVVKRIDMSSVNKEAYQVELDFFARFSHERLVPFVGHCMENENERFLVYKQMPNRDLANALYRKAAQEDEGLQSLDWITRLKIATGAAEALCYLHHVCEPPLVHRDIQASSILLDDKFEVRLGSLSNVCAQEGDGHQNVISRLLRLSQTSEQIATGLLPASWSYDVYCFGKVLLELVTGRLGVSGSNDPTTNEWLENTLRFVNICEKELVTKIVDPSLIVDEDLIEEVWAMAIVAKSCLNPKALKRPLMRYILKALENPLKVVREDNNSESARLKATSSRGLWNAAFFGSWRQSSSDIPSVPVLTREDRSLRRSGTIRSQGSGGEHSFSGRRPSTKEICPEPPDADD</sequence>
<evidence type="ECO:0000256" key="11">
    <source>
        <dbReference type="ARBA" id="ARBA00023180"/>
    </source>
</evidence>
<protein>
    <recommendedName>
        <fullName evidence="15">Protein kinase domain-containing protein</fullName>
    </recommendedName>
</protein>
<accession>A0ABD0V9X0</accession>
<organism evidence="16 17">
    <name type="scientific">Dendrobium thyrsiflorum</name>
    <name type="common">Pinecone-like raceme dendrobium</name>
    <name type="synonym">Orchid</name>
    <dbReference type="NCBI Taxonomy" id="117978"/>
    <lineage>
        <taxon>Eukaryota</taxon>
        <taxon>Viridiplantae</taxon>
        <taxon>Streptophyta</taxon>
        <taxon>Embryophyta</taxon>
        <taxon>Tracheophyta</taxon>
        <taxon>Spermatophyta</taxon>
        <taxon>Magnoliopsida</taxon>
        <taxon>Liliopsida</taxon>
        <taxon>Asparagales</taxon>
        <taxon>Orchidaceae</taxon>
        <taxon>Epidendroideae</taxon>
        <taxon>Malaxideae</taxon>
        <taxon>Dendrobiinae</taxon>
        <taxon>Dendrobium</taxon>
    </lineage>
</organism>
<evidence type="ECO:0000256" key="5">
    <source>
        <dbReference type="ARBA" id="ARBA00022692"/>
    </source>
</evidence>
<dbReference type="FunFam" id="3.30.200.20:FF:000433">
    <property type="entry name" value="Predicted protein"/>
    <property type="match status" value="1"/>
</dbReference>
<dbReference type="Gene3D" id="3.80.10.10">
    <property type="entry name" value="Ribonuclease Inhibitor"/>
    <property type="match status" value="3"/>
</dbReference>
<dbReference type="PANTHER" id="PTHR48052">
    <property type="entry name" value="UNNAMED PRODUCT"/>
    <property type="match status" value="1"/>
</dbReference>
<evidence type="ECO:0000313" key="17">
    <source>
        <dbReference type="Proteomes" id="UP001552299"/>
    </source>
</evidence>
<feature type="signal peptide" evidence="14">
    <location>
        <begin position="1"/>
        <end position="24"/>
    </location>
</feature>
<dbReference type="EMBL" id="JANQDX010000007">
    <property type="protein sequence ID" value="KAL0921869.1"/>
    <property type="molecule type" value="Genomic_DNA"/>
</dbReference>
<dbReference type="GO" id="GO:0004674">
    <property type="term" value="F:protein serine/threonine kinase activity"/>
    <property type="evidence" value="ECO:0007669"/>
    <property type="project" value="UniProtKB-EC"/>
</dbReference>
<dbReference type="InterPro" id="IPR011009">
    <property type="entry name" value="Kinase-like_dom_sf"/>
</dbReference>
<dbReference type="FunFam" id="1.10.510.10:FF:000448">
    <property type="entry name" value="Putative LRR receptor-like serine/threonine-protein kinase"/>
    <property type="match status" value="1"/>
</dbReference>
<evidence type="ECO:0000256" key="14">
    <source>
        <dbReference type="SAM" id="SignalP"/>
    </source>
</evidence>
<evidence type="ECO:0000256" key="8">
    <source>
        <dbReference type="ARBA" id="ARBA00022989"/>
    </source>
</evidence>
<evidence type="ECO:0000256" key="1">
    <source>
        <dbReference type="ARBA" id="ARBA00004251"/>
    </source>
</evidence>
<evidence type="ECO:0000256" key="3">
    <source>
        <dbReference type="ARBA" id="ARBA00022475"/>
    </source>
</evidence>
<gene>
    <name evidence="16" type="ORF">M5K25_008983</name>
</gene>
<keyword evidence="6 14" id="KW-0732">Signal</keyword>
<dbReference type="PROSITE" id="PS50011">
    <property type="entry name" value="PROTEIN_KINASE_DOM"/>
    <property type="match status" value="1"/>
</dbReference>
<evidence type="ECO:0000256" key="9">
    <source>
        <dbReference type="ARBA" id="ARBA00023136"/>
    </source>
</evidence>
<dbReference type="SUPFAM" id="SSF52058">
    <property type="entry name" value="L domain-like"/>
    <property type="match status" value="1"/>
</dbReference>
<evidence type="ECO:0000256" key="4">
    <source>
        <dbReference type="ARBA" id="ARBA00022614"/>
    </source>
</evidence>
<keyword evidence="11" id="KW-0325">Glycoprotein</keyword>
<evidence type="ECO:0000256" key="7">
    <source>
        <dbReference type="ARBA" id="ARBA00022737"/>
    </source>
</evidence>
<evidence type="ECO:0000256" key="2">
    <source>
        <dbReference type="ARBA" id="ARBA00009592"/>
    </source>
</evidence>
<keyword evidence="10" id="KW-0675">Receptor</keyword>
<dbReference type="PANTHER" id="PTHR48052:SF33">
    <property type="entry name" value="OS01G0623000 PROTEIN"/>
    <property type="match status" value="1"/>
</dbReference>
<keyword evidence="8 13" id="KW-1133">Transmembrane helix</keyword>
<reference evidence="16 17" key="1">
    <citation type="journal article" date="2024" name="Plant Biotechnol. J.">
        <title>Dendrobium thyrsiflorum genome and its molecular insights into genes involved in important horticultural traits.</title>
        <authorList>
            <person name="Chen B."/>
            <person name="Wang J.Y."/>
            <person name="Zheng P.J."/>
            <person name="Li K.L."/>
            <person name="Liang Y.M."/>
            <person name="Chen X.F."/>
            <person name="Zhang C."/>
            <person name="Zhao X."/>
            <person name="He X."/>
            <person name="Zhang G.Q."/>
            <person name="Liu Z.J."/>
            <person name="Xu Q."/>
        </authorList>
    </citation>
    <scope>NUCLEOTIDE SEQUENCE [LARGE SCALE GENOMIC DNA]</scope>
    <source>
        <strain evidence="16">GZMU011</strain>
    </source>
</reference>
<feature type="region of interest" description="Disordered" evidence="12">
    <location>
        <begin position="861"/>
        <end position="899"/>
    </location>
</feature>
<dbReference type="InterPro" id="IPR055414">
    <property type="entry name" value="LRR_R13L4/SHOC2-like"/>
</dbReference>
<dbReference type="FunFam" id="3.80.10.10:FF:000383">
    <property type="entry name" value="Leucine-rich repeat receptor protein kinase EMS1"/>
    <property type="match status" value="1"/>
</dbReference>
<dbReference type="GO" id="GO:0005886">
    <property type="term" value="C:plasma membrane"/>
    <property type="evidence" value="ECO:0007669"/>
    <property type="project" value="UniProtKB-SubCell"/>
</dbReference>
<dbReference type="InterPro" id="IPR032675">
    <property type="entry name" value="LRR_dom_sf"/>
</dbReference>
<evidence type="ECO:0000256" key="10">
    <source>
        <dbReference type="ARBA" id="ARBA00023170"/>
    </source>
</evidence>
<feature type="domain" description="Protein kinase" evidence="15">
    <location>
        <begin position="528"/>
        <end position="813"/>
    </location>
</feature>
<dbReference type="InterPro" id="IPR000719">
    <property type="entry name" value="Prot_kinase_dom"/>
</dbReference>
<evidence type="ECO:0000256" key="6">
    <source>
        <dbReference type="ARBA" id="ARBA00022729"/>
    </source>
</evidence>
<dbReference type="Gene3D" id="1.10.510.10">
    <property type="entry name" value="Transferase(Phosphotransferase) domain 1"/>
    <property type="match status" value="1"/>
</dbReference>
<dbReference type="InterPro" id="IPR013210">
    <property type="entry name" value="LRR_N_plant-typ"/>
</dbReference>
<keyword evidence="9 13" id="KW-0472">Membrane</keyword>
<name>A0ABD0V9X0_DENTH</name>
<comment type="subcellular location">
    <subcellularLocation>
        <location evidence="1">Cell membrane</location>
        <topology evidence="1">Single-pass type I membrane protein</topology>
    </subcellularLocation>
</comment>
<dbReference type="InterPro" id="IPR003591">
    <property type="entry name" value="Leu-rich_rpt_typical-subtyp"/>
</dbReference>
<comment type="similarity">
    <text evidence="2">Belongs to the RLP family.</text>
</comment>
<proteinExistence type="inferred from homology"/>
<evidence type="ECO:0000259" key="15">
    <source>
        <dbReference type="PROSITE" id="PS50011"/>
    </source>
</evidence>
<dbReference type="InterPro" id="IPR001245">
    <property type="entry name" value="Ser-Thr/Tyr_kinase_cat_dom"/>
</dbReference>
<evidence type="ECO:0000313" key="16">
    <source>
        <dbReference type="EMBL" id="KAL0921869.1"/>
    </source>
</evidence>
<keyword evidence="4" id="KW-0433">Leucine-rich repeat</keyword>
<comment type="caution">
    <text evidence="16">The sequence shown here is derived from an EMBL/GenBank/DDBJ whole genome shotgun (WGS) entry which is preliminary data.</text>
</comment>
<keyword evidence="3" id="KW-1003">Cell membrane</keyword>
<dbReference type="Pfam" id="PF07714">
    <property type="entry name" value="PK_Tyr_Ser-Thr"/>
    <property type="match status" value="1"/>
</dbReference>
<dbReference type="SUPFAM" id="SSF56112">
    <property type="entry name" value="Protein kinase-like (PK-like)"/>
    <property type="match status" value="1"/>
</dbReference>
<dbReference type="Gene3D" id="3.30.200.20">
    <property type="entry name" value="Phosphorylase Kinase, domain 1"/>
    <property type="match status" value="1"/>
</dbReference>
<feature type="chain" id="PRO_5044809301" description="Protein kinase domain-containing protein" evidence="14">
    <location>
        <begin position="25"/>
        <end position="899"/>
    </location>
</feature>
<dbReference type="Pfam" id="PF08263">
    <property type="entry name" value="LRRNT_2"/>
    <property type="match status" value="1"/>
</dbReference>
<keyword evidence="17" id="KW-1185">Reference proteome</keyword>
<dbReference type="AlphaFoldDB" id="A0ABD0V9X0"/>
<evidence type="ECO:0000256" key="12">
    <source>
        <dbReference type="SAM" id="MobiDB-lite"/>
    </source>
</evidence>
<dbReference type="Pfam" id="PF23598">
    <property type="entry name" value="LRR_14"/>
    <property type="match status" value="1"/>
</dbReference>
<dbReference type="Proteomes" id="UP001552299">
    <property type="component" value="Unassembled WGS sequence"/>
</dbReference>
<evidence type="ECO:0000256" key="13">
    <source>
        <dbReference type="SAM" id="Phobius"/>
    </source>
</evidence>
<keyword evidence="5 13" id="KW-0812">Transmembrane</keyword>
<dbReference type="SMART" id="SM00369">
    <property type="entry name" value="LRR_TYP"/>
    <property type="match status" value="5"/>
</dbReference>
<keyword evidence="7" id="KW-0677">Repeat</keyword>